<reference evidence="1 2" key="1">
    <citation type="journal article" date="2022" name="Allergy">
        <title>Genome assembly and annotation of Periplaneta americana reveal a comprehensive cockroach allergen profile.</title>
        <authorList>
            <person name="Wang L."/>
            <person name="Xiong Q."/>
            <person name="Saelim N."/>
            <person name="Wang L."/>
            <person name="Nong W."/>
            <person name="Wan A.T."/>
            <person name="Shi M."/>
            <person name="Liu X."/>
            <person name="Cao Q."/>
            <person name="Hui J.H.L."/>
            <person name="Sookrung N."/>
            <person name="Leung T.F."/>
            <person name="Tungtrongchitr A."/>
            <person name="Tsui S.K.W."/>
        </authorList>
    </citation>
    <scope>NUCLEOTIDE SEQUENCE [LARGE SCALE GENOMIC DNA]</scope>
    <source>
        <strain evidence="1">PWHHKU_190912</strain>
    </source>
</reference>
<evidence type="ECO:0000313" key="2">
    <source>
        <dbReference type="Proteomes" id="UP001148838"/>
    </source>
</evidence>
<name>A0ABQ8TSV1_PERAM</name>
<dbReference type="Proteomes" id="UP001148838">
    <property type="component" value="Unassembled WGS sequence"/>
</dbReference>
<accession>A0ABQ8TSV1</accession>
<organism evidence="1 2">
    <name type="scientific">Periplaneta americana</name>
    <name type="common">American cockroach</name>
    <name type="synonym">Blatta americana</name>
    <dbReference type="NCBI Taxonomy" id="6978"/>
    <lineage>
        <taxon>Eukaryota</taxon>
        <taxon>Metazoa</taxon>
        <taxon>Ecdysozoa</taxon>
        <taxon>Arthropoda</taxon>
        <taxon>Hexapoda</taxon>
        <taxon>Insecta</taxon>
        <taxon>Pterygota</taxon>
        <taxon>Neoptera</taxon>
        <taxon>Polyneoptera</taxon>
        <taxon>Dictyoptera</taxon>
        <taxon>Blattodea</taxon>
        <taxon>Blattoidea</taxon>
        <taxon>Blattidae</taxon>
        <taxon>Blattinae</taxon>
        <taxon>Periplaneta</taxon>
    </lineage>
</organism>
<evidence type="ECO:0000313" key="1">
    <source>
        <dbReference type="EMBL" id="KAJ4449137.1"/>
    </source>
</evidence>
<dbReference type="EMBL" id="JAJSOF020000003">
    <property type="protein sequence ID" value="KAJ4449137.1"/>
    <property type="molecule type" value="Genomic_DNA"/>
</dbReference>
<sequence>MNVDAAERNLNAVTAQPDALTVTPQVWTSVRGLLFGGRGGITKYTWNILKKLGIRHEILEQRILIITD</sequence>
<gene>
    <name evidence="1" type="ORF">ANN_00532</name>
</gene>
<proteinExistence type="predicted"/>
<keyword evidence="2" id="KW-1185">Reference proteome</keyword>
<comment type="caution">
    <text evidence="1">The sequence shown here is derived from an EMBL/GenBank/DDBJ whole genome shotgun (WGS) entry which is preliminary data.</text>
</comment>
<protein>
    <submittedName>
        <fullName evidence="1">Uncharacterized protein</fullName>
    </submittedName>
</protein>